<protein>
    <submittedName>
        <fullName evidence="1">Uncharacterized protein</fullName>
    </submittedName>
</protein>
<evidence type="ECO:0000313" key="1">
    <source>
        <dbReference type="EMBL" id="TDN83018.1"/>
    </source>
</evidence>
<dbReference type="AlphaFoldDB" id="A0A4V3BTG8"/>
<keyword evidence="2" id="KW-1185">Reference proteome</keyword>
<dbReference type="EMBL" id="SNWD01000005">
    <property type="protein sequence ID" value="TDN83018.1"/>
    <property type="molecule type" value="Genomic_DNA"/>
</dbReference>
<evidence type="ECO:0000313" key="2">
    <source>
        <dbReference type="Proteomes" id="UP000295493"/>
    </source>
</evidence>
<dbReference type="Proteomes" id="UP000295493">
    <property type="component" value="Unassembled WGS sequence"/>
</dbReference>
<sequence length="63" mass="7015">MEINQRCCAIADRVEPRYRSQQPGARAYSCTGHVAKLWGAAYEGARLALTDDSQVIDDNDLPF</sequence>
<organism evidence="1 2">
    <name type="scientific">Stakelama pacifica</name>
    <dbReference type="NCBI Taxonomy" id="517720"/>
    <lineage>
        <taxon>Bacteria</taxon>
        <taxon>Pseudomonadati</taxon>
        <taxon>Pseudomonadota</taxon>
        <taxon>Alphaproteobacteria</taxon>
        <taxon>Sphingomonadales</taxon>
        <taxon>Sphingomonadaceae</taxon>
        <taxon>Stakelama</taxon>
    </lineage>
</organism>
<accession>A0A4V3BTG8</accession>
<comment type="caution">
    <text evidence="1">The sequence shown here is derived from an EMBL/GenBank/DDBJ whole genome shotgun (WGS) entry which is preliminary data.</text>
</comment>
<gene>
    <name evidence="1" type="ORF">EV664_105216</name>
</gene>
<dbReference type="RefSeq" id="WP_133495549.1">
    <property type="nucleotide sequence ID" value="NZ_BMLU01000005.1"/>
</dbReference>
<name>A0A4V3BTG8_9SPHN</name>
<reference evidence="1 2" key="1">
    <citation type="submission" date="2019-03" db="EMBL/GenBank/DDBJ databases">
        <title>Genomic Encyclopedia of Type Strains, Phase IV (KMG-IV): sequencing the most valuable type-strain genomes for metagenomic binning, comparative biology and taxonomic classification.</title>
        <authorList>
            <person name="Goeker M."/>
        </authorList>
    </citation>
    <scope>NUCLEOTIDE SEQUENCE [LARGE SCALE GENOMIC DNA]</scope>
    <source>
        <strain evidence="1 2">DSM 25059</strain>
    </source>
</reference>
<proteinExistence type="predicted"/>